<dbReference type="PROSITE" id="PS50893">
    <property type="entry name" value="ABC_TRANSPORTER_2"/>
    <property type="match status" value="2"/>
</dbReference>
<proteinExistence type="inferred from homology"/>
<dbReference type="RefSeq" id="WP_222199324.1">
    <property type="nucleotide sequence ID" value="NZ_JAIMFO010000006.1"/>
</dbReference>
<evidence type="ECO:0000256" key="2">
    <source>
        <dbReference type="ARBA" id="ARBA00022448"/>
    </source>
</evidence>
<dbReference type="Proteomes" id="UP000700908">
    <property type="component" value="Unassembled WGS sequence"/>
</dbReference>
<dbReference type="PANTHER" id="PTHR43776">
    <property type="entry name" value="TRANSPORT ATP-BINDING PROTEIN"/>
    <property type="match status" value="1"/>
</dbReference>
<evidence type="ECO:0000256" key="3">
    <source>
        <dbReference type="ARBA" id="ARBA00022741"/>
    </source>
</evidence>
<dbReference type="InterPro" id="IPR017871">
    <property type="entry name" value="ABC_transporter-like_CS"/>
</dbReference>
<dbReference type="NCBIfam" id="NF007739">
    <property type="entry name" value="PRK10419.1"/>
    <property type="match status" value="2"/>
</dbReference>
<dbReference type="SUPFAM" id="SSF52540">
    <property type="entry name" value="P-loop containing nucleoside triphosphate hydrolases"/>
    <property type="match status" value="2"/>
</dbReference>
<feature type="region of interest" description="Disordered" evidence="5">
    <location>
        <begin position="264"/>
        <end position="339"/>
    </location>
</feature>
<dbReference type="InterPro" id="IPR003439">
    <property type="entry name" value="ABC_transporter-like_ATP-bd"/>
</dbReference>
<dbReference type="InterPro" id="IPR050319">
    <property type="entry name" value="ABC_transp_ATP-bind"/>
</dbReference>
<feature type="domain" description="ABC transporter" evidence="6">
    <location>
        <begin position="350"/>
        <end position="592"/>
    </location>
</feature>
<dbReference type="PANTHER" id="PTHR43776:SF7">
    <property type="entry name" value="D,D-DIPEPTIDE TRANSPORT ATP-BINDING PROTEIN DDPF-RELATED"/>
    <property type="match status" value="1"/>
</dbReference>
<comment type="similarity">
    <text evidence="1">Belongs to the ABC transporter superfamily.</text>
</comment>
<evidence type="ECO:0000313" key="7">
    <source>
        <dbReference type="EMBL" id="MBY4797598.1"/>
    </source>
</evidence>
<dbReference type="InterPro" id="IPR003593">
    <property type="entry name" value="AAA+_ATPase"/>
</dbReference>
<keyword evidence="3" id="KW-0547">Nucleotide-binding</keyword>
<keyword evidence="4 7" id="KW-0067">ATP-binding</keyword>
<dbReference type="PROSITE" id="PS00211">
    <property type="entry name" value="ABC_TRANSPORTER_1"/>
    <property type="match status" value="2"/>
</dbReference>
<name>A0ABS7MJQ5_9ACTN</name>
<dbReference type="CDD" id="cd03257">
    <property type="entry name" value="ABC_NikE_OppD_transporters"/>
    <property type="match status" value="2"/>
</dbReference>
<evidence type="ECO:0000259" key="6">
    <source>
        <dbReference type="PROSITE" id="PS50893"/>
    </source>
</evidence>
<dbReference type="GO" id="GO:0005524">
    <property type="term" value="F:ATP binding"/>
    <property type="evidence" value="ECO:0007669"/>
    <property type="project" value="UniProtKB-KW"/>
</dbReference>
<feature type="compositionally biased region" description="Polar residues" evidence="5">
    <location>
        <begin position="301"/>
        <end position="315"/>
    </location>
</feature>
<dbReference type="Gene3D" id="3.40.50.300">
    <property type="entry name" value="P-loop containing nucleotide triphosphate hydrolases"/>
    <property type="match status" value="2"/>
</dbReference>
<dbReference type="SMART" id="SM00382">
    <property type="entry name" value="AAA"/>
    <property type="match status" value="2"/>
</dbReference>
<evidence type="ECO:0000313" key="8">
    <source>
        <dbReference type="Proteomes" id="UP000700908"/>
    </source>
</evidence>
<accession>A0ABS7MJQ5</accession>
<gene>
    <name evidence="7" type="ORF">K6V98_04415</name>
</gene>
<evidence type="ECO:0000256" key="5">
    <source>
        <dbReference type="SAM" id="MobiDB-lite"/>
    </source>
</evidence>
<protein>
    <submittedName>
        <fullName evidence="7">ABC transporter ATP-binding protein</fullName>
    </submittedName>
</protein>
<reference evidence="7 8" key="1">
    <citation type="submission" date="2021-08" db="EMBL/GenBank/DDBJ databases">
        <title>Collinsella faecalis sp. nov. isolated from swine faeces.</title>
        <authorList>
            <person name="Oh B.S."/>
            <person name="Lee J.H."/>
        </authorList>
    </citation>
    <scope>NUCLEOTIDE SEQUENCE [LARGE SCALE GENOMIC DNA]</scope>
    <source>
        <strain evidence="7 8">AGMB00827</strain>
    </source>
</reference>
<comment type="caution">
    <text evidence="7">The sequence shown here is derived from an EMBL/GenBank/DDBJ whole genome shotgun (WGS) entry which is preliminary data.</text>
</comment>
<organism evidence="7 8">
    <name type="scientific">Collinsella ureilytica</name>
    <dbReference type="NCBI Taxonomy" id="2869515"/>
    <lineage>
        <taxon>Bacteria</taxon>
        <taxon>Bacillati</taxon>
        <taxon>Actinomycetota</taxon>
        <taxon>Coriobacteriia</taxon>
        <taxon>Coriobacteriales</taxon>
        <taxon>Coriobacteriaceae</taxon>
        <taxon>Collinsella</taxon>
    </lineage>
</organism>
<keyword evidence="2" id="KW-0813">Transport</keyword>
<dbReference type="EMBL" id="JAIMFO010000006">
    <property type="protein sequence ID" value="MBY4797598.1"/>
    <property type="molecule type" value="Genomic_DNA"/>
</dbReference>
<evidence type="ECO:0000256" key="1">
    <source>
        <dbReference type="ARBA" id="ARBA00005417"/>
    </source>
</evidence>
<evidence type="ECO:0000256" key="4">
    <source>
        <dbReference type="ARBA" id="ARBA00022840"/>
    </source>
</evidence>
<keyword evidence="8" id="KW-1185">Reference proteome</keyword>
<feature type="domain" description="ABC transporter" evidence="6">
    <location>
        <begin position="1"/>
        <end position="247"/>
    </location>
</feature>
<dbReference type="InterPro" id="IPR027417">
    <property type="entry name" value="P-loop_NTPase"/>
</dbReference>
<sequence>MTYDAVAVEFEGKRALSGVSLTLAPAEIIGVVGESGCGKSTLLRATLGLLGSAGSIAEGDICFSGRSLPSLSDEEIRQVRGAEIGMVFQDSAASFCPIRTIGDQIVEALAAHGSDTAARARERALELFERLELPDAARIWESYPFELSGGMAQRVGIAMAMLPGPSVILADEPTSALDVVAQRAALDELADLREQFGTSIIFVTHDMGVVRRIADRVVVMHDGGIVETGLVDQVLEHPQHERTQELLAAVPRFSVARIEHAVKGAPSESVLSEGGSTPTEGVGTSYAGMLSESALGESDDATNTGADTSHGGVQNESEDADAPTAGADTPHGGVQSEDPELAASHVQPILAAHHLLRSFAGRETDKLAVNDVSFELAPGEALGIVGESGSGKSTIAQLIMRLVDTTAGTIELEGSDITHLKGRALQKIYQKAQMVFQASTASFNPRRTLRAGIAEPLLNRGRSRKEIKPEVDALLERCGLDPALADRFPHEVSGGQCQRAAIARALAAKPEILVCDELTSALDVTVQRRIMDLLAELKDERGLALIFISHNLALVQEICDRVLVMRAGVVVEEGLVDEVIGAPNDAYTELLVRSVL</sequence>
<dbReference type="Pfam" id="PF00005">
    <property type="entry name" value="ABC_tran"/>
    <property type="match status" value="2"/>
</dbReference>